<sequence length="638" mass="72253">MFRPNDKVNQALRQYASDIASAALQGRLSSVEIIPPELTHTSMHTPETDDGRMRELLGKQQLVEAASSAPVTPNDRLAVSLKVSAGQLMQIAELIRTTPNRLEKIFIKNGDVIHNFYNLGVEIIVALWLSWNHTGLQKLMNKQDHVNAATDIQRCITKTLKYLEHVRDHRIGTFDQDPFRRMTGFMTDMRKAANNNFDASVLIIPRFLHLSPEYEVHKLNLSHYDYIRIEYKSGKPQRVPFAPTRTTVPAAGTTPFDLGAYAHSPKVDFGSPPQLDVKIDDPIPASKSDIKHVDQYSDLPQPVNSAQSSYHPPPTSPQYHQPIHTSNSSFNSSPIPPQDIPSAEGAPPPYSLTYNPPTQYSAHSPQDTSYPPNPSHAGPSHSNVATTVTQPPRKKDPRFPELDVPFDEYMAEINRKSAENRARALAMPIPIINLIPNPIPNQNTSYGMHWNEPMGGIPGRRSVTPVIEMPQYHYDQMSVYEQTSVNRRASSYETLTSQFGSLGVQDEYRPRRHRSERLSPNDVRGAYDYSMETGTRSRRSSLSERRTTRRKAEYASTEEDSESESDGERRKREKAKKKSKSKSKSKKYDDTDSEEEREKMKKTRTSISRQASSKSTSESKPKNRYKTTVETEDEDEQY</sequence>
<feature type="compositionally biased region" description="Polar residues" evidence="1">
    <location>
        <begin position="352"/>
        <end position="370"/>
    </location>
</feature>
<feature type="region of interest" description="Disordered" evidence="1">
    <location>
        <begin position="265"/>
        <end position="401"/>
    </location>
</feature>
<feature type="region of interest" description="Disordered" evidence="1">
    <location>
        <begin position="503"/>
        <end position="638"/>
    </location>
</feature>
<feature type="compositionally biased region" description="Acidic residues" evidence="1">
    <location>
        <begin position="556"/>
        <end position="565"/>
    </location>
</feature>
<dbReference type="OrthoDB" id="10579398at2759"/>
<protein>
    <submittedName>
        <fullName evidence="2">Uncharacterized protein</fullName>
    </submittedName>
</protein>
<dbReference type="Proteomes" id="UP000284842">
    <property type="component" value="Unassembled WGS sequence"/>
</dbReference>
<feature type="compositionally biased region" description="Polar residues" evidence="1">
    <location>
        <begin position="380"/>
        <end position="390"/>
    </location>
</feature>
<evidence type="ECO:0000313" key="2">
    <source>
        <dbReference type="EMBL" id="PPQ74353.1"/>
    </source>
</evidence>
<name>A0A409W7L7_9AGAR</name>
<feature type="compositionally biased region" description="Basic residues" evidence="1">
    <location>
        <begin position="571"/>
        <end position="585"/>
    </location>
</feature>
<organism evidence="2 3">
    <name type="scientific">Panaeolus cyanescens</name>
    <dbReference type="NCBI Taxonomy" id="181874"/>
    <lineage>
        <taxon>Eukaryota</taxon>
        <taxon>Fungi</taxon>
        <taxon>Dikarya</taxon>
        <taxon>Basidiomycota</taxon>
        <taxon>Agaricomycotina</taxon>
        <taxon>Agaricomycetes</taxon>
        <taxon>Agaricomycetidae</taxon>
        <taxon>Agaricales</taxon>
        <taxon>Agaricineae</taxon>
        <taxon>Galeropsidaceae</taxon>
        <taxon>Panaeolus</taxon>
    </lineage>
</organism>
<keyword evidence="3" id="KW-1185">Reference proteome</keyword>
<proteinExistence type="predicted"/>
<evidence type="ECO:0000313" key="3">
    <source>
        <dbReference type="Proteomes" id="UP000284842"/>
    </source>
</evidence>
<accession>A0A409W7L7</accession>
<dbReference type="EMBL" id="NHTK01005759">
    <property type="protein sequence ID" value="PPQ74353.1"/>
    <property type="molecule type" value="Genomic_DNA"/>
</dbReference>
<gene>
    <name evidence="2" type="ORF">CVT24_000664</name>
</gene>
<feature type="compositionally biased region" description="Polar residues" evidence="1">
    <location>
        <begin position="606"/>
        <end position="618"/>
    </location>
</feature>
<dbReference type="AlphaFoldDB" id="A0A409W7L7"/>
<comment type="caution">
    <text evidence="2">The sequence shown here is derived from an EMBL/GenBank/DDBJ whole genome shotgun (WGS) entry which is preliminary data.</text>
</comment>
<evidence type="ECO:0000256" key="1">
    <source>
        <dbReference type="SAM" id="MobiDB-lite"/>
    </source>
</evidence>
<dbReference type="InParanoid" id="A0A409W7L7"/>
<reference evidence="2 3" key="1">
    <citation type="journal article" date="2018" name="Evol. Lett.">
        <title>Horizontal gene cluster transfer increased hallucinogenic mushroom diversity.</title>
        <authorList>
            <person name="Reynolds H.T."/>
            <person name="Vijayakumar V."/>
            <person name="Gluck-Thaler E."/>
            <person name="Korotkin H.B."/>
            <person name="Matheny P.B."/>
            <person name="Slot J.C."/>
        </authorList>
    </citation>
    <scope>NUCLEOTIDE SEQUENCE [LARGE SCALE GENOMIC DNA]</scope>
    <source>
        <strain evidence="2 3">2629</strain>
    </source>
</reference>
<feature type="compositionally biased region" description="Basic and acidic residues" evidence="1">
    <location>
        <begin position="541"/>
        <end position="553"/>
    </location>
</feature>